<organism evidence="1">
    <name type="scientific">Brassica cretica</name>
    <name type="common">Mustard</name>
    <dbReference type="NCBI Taxonomy" id="69181"/>
    <lineage>
        <taxon>Eukaryota</taxon>
        <taxon>Viridiplantae</taxon>
        <taxon>Streptophyta</taxon>
        <taxon>Embryophyta</taxon>
        <taxon>Tracheophyta</taxon>
        <taxon>Spermatophyta</taxon>
        <taxon>Magnoliopsida</taxon>
        <taxon>eudicotyledons</taxon>
        <taxon>Gunneridae</taxon>
        <taxon>Pentapetalae</taxon>
        <taxon>rosids</taxon>
        <taxon>malvids</taxon>
        <taxon>Brassicales</taxon>
        <taxon>Brassicaceae</taxon>
        <taxon>Brassiceae</taxon>
        <taxon>Brassica</taxon>
    </lineage>
</organism>
<dbReference type="AlphaFoldDB" id="A0A8S9HUV9"/>
<accession>A0A8S9HUV9</accession>
<evidence type="ECO:0000313" key="1">
    <source>
        <dbReference type="EMBL" id="KAF2561230.1"/>
    </source>
</evidence>
<proteinExistence type="predicted"/>
<gene>
    <name evidence="1" type="ORF">F2Q70_00017475</name>
</gene>
<protein>
    <submittedName>
        <fullName evidence="1">Uncharacterized protein</fullName>
    </submittedName>
</protein>
<name>A0A8S9HUV9_BRACR</name>
<reference evidence="1" key="1">
    <citation type="submission" date="2019-12" db="EMBL/GenBank/DDBJ databases">
        <title>Genome sequencing and annotation of Brassica cretica.</title>
        <authorList>
            <person name="Studholme D.J."/>
            <person name="Sarris P.F."/>
        </authorList>
    </citation>
    <scope>NUCLEOTIDE SEQUENCE</scope>
    <source>
        <strain evidence="1">PFS-102/07</strain>
        <tissue evidence="1">Leaf</tissue>
    </source>
</reference>
<sequence>MASGSSRMYVRVFFRIIRKVAGIQVDAPDFVVLCILCGIRRTFRVLVFNIGCFARALSRKILSQSSRPVEWSCEVKSSSVNSCGSVRIGCPGPYC</sequence>
<comment type="caution">
    <text evidence="1">The sequence shown here is derived from an EMBL/GenBank/DDBJ whole genome shotgun (WGS) entry which is preliminary data.</text>
</comment>
<dbReference type="EMBL" id="QGKY02001250">
    <property type="protein sequence ID" value="KAF2561230.1"/>
    <property type="molecule type" value="Genomic_DNA"/>
</dbReference>